<sequence>MIKNIRSSVQFIGNHARQLTAFTNLSTELSSNGYISLMCKQKRYKEALEAFDVYLKNPIIQLEPSMYTNLIFACSNSGSLEYGRKIHEHILKSNFQLDMVLQNHILNMYGKCGSLKDARNFFDEMRQRNVVSWTLMISQYIQNGQEIDAITMYIQMLRSGHLPDHLTFGSLIKACSGVGDAALGLQVHAHIIKSEFGRDLIAQNALIAMYTKFGQIAHASDVFSMILTKDLISWSSMIAGFSQQGYDLEALYLFRDMLRQGVYHPNEFIFSSVFSACGSLLEPEFGRQIHGMCAKLGLGRNIFAGCSLCDMYAKFGCLQSAKMVFYLIESPDLVSWNAIISAFADAGNADEAISFFCQMMHLGLTPDSITVLSLLCACAIPMMLSQGMQIHSYIIKTGFNKDIAVCNSLLSMYSKCSNLQDVFNVFKDMSKNANLISWNSILSACLQHKHPGEN</sequence>
<protein>
    <submittedName>
        <fullName evidence="1">Uncharacterized protein</fullName>
    </submittedName>
</protein>
<evidence type="ECO:0000313" key="1">
    <source>
        <dbReference type="EMBL" id="KAI4300239.1"/>
    </source>
</evidence>
<reference evidence="1 2" key="1">
    <citation type="journal article" date="2022" name="DNA Res.">
        <title>Chromosomal-level genome assembly of the orchid tree Bauhinia variegata (Leguminosae; Cercidoideae) supports the allotetraploid origin hypothesis of Bauhinia.</title>
        <authorList>
            <person name="Zhong Y."/>
            <person name="Chen Y."/>
            <person name="Zheng D."/>
            <person name="Pang J."/>
            <person name="Liu Y."/>
            <person name="Luo S."/>
            <person name="Meng S."/>
            <person name="Qian L."/>
            <person name="Wei D."/>
            <person name="Dai S."/>
            <person name="Zhou R."/>
        </authorList>
    </citation>
    <scope>NUCLEOTIDE SEQUENCE [LARGE SCALE GENOMIC DNA]</scope>
    <source>
        <strain evidence="1">BV-YZ2020</strain>
    </source>
</reference>
<comment type="caution">
    <text evidence="1">The sequence shown here is derived from an EMBL/GenBank/DDBJ whole genome shotgun (WGS) entry which is preliminary data.</text>
</comment>
<evidence type="ECO:0000313" key="2">
    <source>
        <dbReference type="Proteomes" id="UP000828941"/>
    </source>
</evidence>
<gene>
    <name evidence="1" type="ORF">L6164_033636</name>
</gene>
<organism evidence="1 2">
    <name type="scientific">Bauhinia variegata</name>
    <name type="common">Purple orchid tree</name>
    <name type="synonym">Phanera variegata</name>
    <dbReference type="NCBI Taxonomy" id="167791"/>
    <lineage>
        <taxon>Eukaryota</taxon>
        <taxon>Viridiplantae</taxon>
        <taxon>Streptophyta</taxon>
        <taxon>Embryophyta</taxon>
        <taxon>Tracheophyta</taxon>
        <taxon>Spermatophyta</taxon>
        <taxon>Magnoliopsida</taxon>
        <taxon>eudicotyledons</taxon>
        <taxon>Gunneridae</taxon>
        <taxon>Pentapetalae</taxon>
        <taxon>rosids</taxon>
        <taxon>fabids</taxon>
        <taxon>Fabales</taxon>
        <taxon>Fabaceae</taxon>
        <taxon>Cercidoideae</taxon>
        <taxon>Cercideae</taxon>
        <taxon>Bauhiniinae</taxon>
        <taxon>Bauhinia</taxon>
    </lineage>
</organism>
<accession>A0ACB9KSI4</accession>
<name>A0ACB9KSI4_BAUVA</name>
<proteinExistence type="predicted"/>
<dbReference type="Proteomes" id="UP000828941">
    <property type="component" value="Chromosome 13"/>
</dbReference>
<dbReference type="EMBL" id="CM039438">
    <property type="protein sequence ID" value="KAI4300239.1"/>
    <property type="molecule type" value="Genomic_DNA"/>
</dbReference>
<keyword evidence="2" id="KW-1185">Reference proteome</keyword>